<organism evidence="2">
    <name type="scientific">Acidicaldus sp</name>
    <dbReference type="NCBI Taxonomy" id="1872105"/>
    <lineage>
        <taxon>Bacteria</taxon>
        <taxon>Pseudomonadati</taxon>
        <taxon>Pseudomonadota</taxon>
        <taxon>Alphaproteobacteria</taxon>
        <taxon>Acetobacterales</taxon>
        <taxon>Acetobacteraceae</taxon>
        <taxon>Acidicaldus</taxon>
    </lineage>
</organism>
<sequence length="245" mass="24737">MRLIEESKMTQHVPPRAIPPVRSRLSVRARLLLGAALLVSPLALASAARATPVLSLTLSESGFTTRSYFSGTGMLNFSNAYGTFETISGFATGVPMIGSTNQPQIDLSSLNIAGATGTLTMTLTETGLAIGSPATVSGNIGGTNAGPISEQQSIYASANGGASYTEIASSGVLSGASFASDISGAFTFSGNDALEEVITIAASGGAANSSFDAHESVPEPGALALLGTGLALLGTLRPRRKRALA</sequence>
<evidence type="ECO:0000259" key="1">
    <source>
        <dbReference type="Pfam" id="PF07589"/>
    </source>
</evidence>
<dbReference type="AlphaFoldDB" id="A0A8J4M5L9"/>
<gene>
    <name evidence="2" type="ORF">ENY07_04375</name>
</gene>
<dbReference type="InterPro" id="IPR013424">
    <property type="entry name" value="Ice-binding_C"/>
</dbReference>
<proteinExistence type="predicted"/>
<reference evidence="2" key="1">
    <citation type="journal article" date="2020" name="mSystems">
        <title>Genome- and Community-Level Interaction Insights into Carbon Utilization and Element Cycling Functions of Hydrothermarchaeota in Hydrothermal Sediment.</title>
        <authorList>
            <person name="Zhou Z."/>
            <person name="Liu Y."/>
            <person name="Xu W."/>
            <person name="Pan J."/>
            <person name="Luo Z.H."/>
            <person name="Li M."/>
        </authorList>
    </citation>
    <scope>NUCLEOTIDE SEQUENCE</scope>
    <source>
        <strain evidence="2">SpSt-997</strain>
    </source>
</reference>
<dbReference type="NCBIfam" id="TIGR02595">
    <property type="entry name" value="PEP_CTERM"/>
    <property type="match status" value="1"/>
</dbReference>
<dbReference type="EMBL" id="DTQM01000085">
    <property type="protein sequence ID" value="HGC42449.1"/>
    <property type="molecule type" value="Genomic_DNA"/>
</dbReference>
<dbReference type="Pfam" id="PF07589">
    <property type="entry name" value="PEP-CTERM"/>
    <property type="match status" value="1"/>
</dbReference>
<accession>A0A8J4M5L9</accession>
<name>A0A8J4M5L9_9PROT</name>
<protein>
    <submittedName>
        <fullName evidence="2">PEP-CTERM sorting domain-containing protein</fullName>
    </submittedName>
</protein>
<evidence type="ECO:0000313" key="2">
    <source>
        <dbReference type="EMBL" id="HGC42449.1"/>
    </source>
</evidence>
<feature type="domain" description="Ice-binding protein C-terminal" evidence="1">
    <location>
        <begin position="216"/>
        <end position="240"/>
    </location>
</feature>
<comment type="caution">
    <text evidence="2">The sequence shown here is derived from an EMBL/GenBank/DDBJ whole genome shotgun (WGS) entry which is preliminary data.</text>
</comment>